<dbReference type="SUPFAM" id="SSF56349">
    <property type="entry name" value="DNA breaking-rejoining enzymes"/>
    <property type="match status" value="1"/>
</dbReference>
<sequence>MQGRADFTARRDEAVIRMLLDCGLRVFGLCGLRVADVNPANQMALVNGKGNKVRAVYFGHRTAAAGDLLPATPRCTSLVVV</sequence>
<dbReference type="GO" id="GO:0015074">
    <property type="term" value="P:DNA integration"/>
    <property type="evidence" value="ECO:0007669"/>
    <property type="project" value="InterPro"/>
</dbReference>
<protein>
    <recommendedName>
        <fullName evidence="2">Tyr recombinase domain-containing protein</fullName>
    </recommendedName>
</protein>
<dbReference type="AlphaFoldDB" id="A0A917WGC9"/>
<dbReference type="InterPro" id="IPR011010">
    <property type="entry name" value="DNA_brk_join_enz"/>
</dbReference>
<reference evidence="3" key="2">
    <citation type="submission" date="2020-09" db="EMBL/GenBank/DDBJ databases">
        <authorList>
            <person name="Sun Q."/>
            <person name="Zhou Y."/>
        </authorList>
    </citation>
    <scope>NUCLEOTIDE SEQUENCE</scope>
    <source>
        <strain evidence="3">CGMCC 4.7308</strain>
    </source>
</reference>
<evidence type="ECO:0000256" key="1">
    <source>
        <dbReference type="ARBA" id="ARBA00023172"/>
    </source>
</evidence>
<proteinExistence type="predicted"/>
<keyword evidence="1" id="KW-0233">DNA recombination</keyword>
<feature type="domain" description="Tyr recombinase" evidence="2">
    <location>
        <begin position="1"/>
        <end position="81"/>
    </location>
</feature>
<gene>
    <name evidence="3" type="ORF">GCM10011594_26150</name>
</gene>
<dbReference type="InterPro" id="IPR013762">
    <property type="entry name" value="Integrase-like_cat_sf"/>
</dbReference>
<evidence type="ECO:0000313" key="3">
    <source>
        <dbReference type="EMBL" id="GGM04661.1"/>
    </source>
</evidence>
<dbReference type="Pfam" id="PF00589">
    <property type="entry name" value="Phage_integrase"/>
    <property type="match status" value="1"/>
</dbReference>
<dbReference type="Proteomes" id="UP000655208">
    <property type="component" value="Unassembled WGS sequence"/>
</dbReference>
<dbReference type="Gene3D" id="1.10.443.10">
    <property type="entry name" value="Intergrase catalytic core"/>
    <property type="match status" value="1"/>
</dbReference>
<dbReference type="EMBL" id="BMNA01000004">
    <property type="protein sequence ID" value="GGM04661.1"/>
    <property type="molecule type" value="Genomic_DNA"/>
</dbReference>
<keyword evidence="4" id="KW-1185">Reference proteome</keyword>
<reference evidence="3" key="1">
    <citation type="journal article" date="2014" name="Int. J. Syst. Evol. Microbiol.">
        <title>Complete genome sequence of Corynebacterium casei LMG S-19264T (=DSM 44701T), isolated from a smear-ripened cheese.</title>
        <authorList>
            <consortium name="US DOE Joint Genome Institute (JGI-PGF)"/>
            <person name="Walter F."/>
            <person name="Albersmeier A."/>
            <person name="Kalinowski J."/>
            <person name="Ruckert C."/>
        </authorList>
    </citation>
    <scope>NUCLEOTIDE SEQUENCE</scope>
    <source>
        <strain evidence="3">CGMCC 4.7308</strain>
    </source>
</reference>
<comment type="caution">
    <text evidence="3">The sequence shown here is derived from an EMBL/GenBank/DDBJ whole genome shotgun (WGS) entry which is preliminary data.</text>
</comment>
<dbReference type="GO" id="GO:0006310">
    <property type="term" value="P:DNA recombination"/>
    <property type="evidence" value="ECO:0007669"/>
    <property type="project" value="UniProtKB-KW"/>
</dbReference>
<accession>A0A917WGC9</accession>
<evidence type="ECO:0000313" key="4">
    <source>
        <dbReference type="Proteomes" id="UP000655208"/>
    </source>
</evidence>
<dbReference type="InterPro" id="IPR002104">
    <property type="entry name" value="Integrase_catalytic"/>
</dbReference>
<evidence type="ECO:0000259" key="2">
    <source>
        <dbReference type="PROSITE" id="PS51898"/>
    </source>
</evidence>
<organism evidence="3 4">
    <name type="scientific">Nakamurella endophytica</name>
    <dbReference type="NCBI Taxonomy" id="1748367"/>
    <lineage>
        <taxon>Bacteria</taxon>
        <taxon>Bacillati</taxon>
        <taxon>Actinomycetota</taxon>
        <taxon>Actinomycetes</taxon>
        <taxon>Nakamurellales</taxon>
        <taxon>Nakamurellaceae</taxon>
        <taxon>Nakamurella</taxon>
    </lineage>
</organism>
<dbReference type="GO" id="GO:0003677">
    <property type="term" value="F:DNA binding"/>
    <property type="evidence" value="ECO:0007669"/>
    <property type="project" value="InterPro"/>
</dbReference>
<name>A0A917WGC9_9ACTN</name>
<dbReference type="PROSITE" id="PS51898">
    <property type="entry name" value="TYR_RECOMBINASE"/>
    <property type="match status" value="1"/>
</dbReference>